<dbReference type="InterPro" id="IPR016181">
    <property type="entry name" value="Acyl_CoA_acyltransferase"/>
</dbReference>
<name>A0AA46VY20_PSEVI</name>
<feature type="domain" description="N-acetyltransferase" evidence="2">
    <location>
        <begin position="3"/>
        <end position="165"/>
    </location>
</feature>
<organism evidence="3 4">
    <name type="scientific">Pseudomonas viridiflava</name>
    <name type="common">Phytomonas viridiflava</name>
    <dbReference type="NCBI Taxonomy" id="33069"/>
    <lineage>
        <taxon>Bacteria</taxon>
        <taxon>Pseudomonadati</taxon>
        <taxon>Pseudomonadota</taxon>
        <taxon>Gammaproteobacteria</taxon>
        <taxon>Pseudomonadales</taxon>
        <taxon>Pseudomonadaceae</taxon>
        <taxon>Pseudomonas</taxon>
    </lineage>
</organism>
<dbReference type="SUPFAM" id="SSF55729">
    <property type="entry name" value="Acyl-CoA N-acyltransferases (Nat)"/>
    <property type="match status" value="1"/>
</dbReference>
<evidence type="ECO:0000313" key="3">
    <source>
        <dbReference type="EMBL" id="UZA68865.1"/>
    </source>
</evidence>
<gene>
    <name evidence="3" type="ORF">EZZ81_11795</name>
</gene>
<dbReference type="CDD" id="cd04301">
    <property type="entry name" value="NAT_SF"/>
    <property type="match status" value="1"/>
</dbReference>
<dbReference type="PANTHER" id="PTHR13947:SF37">
    <property type="entry name" value="LD18367P"/>
    <property type="match status" value="1"/>
</dbReference>
<dbReference type="RefSeq" id="WP_029243498.1">
    <property type="nucleotide sequence ID" value="NZ_CP036495.1"/>
</dbReference>
<evidence type="ECO:0000256" key="1">
    <source>
        <dbReference type="ARBA" id="ARBA00022679"/>
    </source>
</evidence>
<dbReference type="PROSITE" id="PS51186">
    <property type="entry name" value="GNAT"/>
    <property type="match status" value="1"/>
</dbReference>
<dbReference type="PANTHER" id="PTHR13947">
    <property type="entry name" value="GNAT FAMILY N-ACETYLTRANSFERASE"/>
    <property type="match status" value="1"/>
</dbReference>
<dbReference type="Pfam" id="PF00583">
    <property type="entry name" value="Acetyltransf_1"/>
    <property type="match status" value="1"/>
</dbReference>
<accession>A0AA46VY20</accession>
<dbReference type="GO" id="GO:0008080">
    <property type="term" value="F:N-acetyltransferase activity"/>
    <property type="evidence" value="ECO:0007669"/>
    <property type="project" value="InterPro"/>
</dbReference>
<dbReference type="AlphaFoldDB" id="A0AA46VY20"/>
<dbReference type="Gene3D" id="3.40.630.30">
    <property type="match status" value="1"/>
</dbReference>
<reference evidence="3" key="1">
    <citation type="submission" date="2019-02" db="EMBL/GenBank/DDBJ databases">
        <authorList>
            <person name="Lutz S."/>
            <person name="Schori C."/>
            <person name="Ahrens C.H."/>
            <person name="Gueguen E."/>
        </authorList>
    </citation>
    <scope>NUCLEOTIDE SEQUENCE</scope>
    <source>
        <strain evidence="3">Psy35</strain>
    </source>
</reference>
<dbReference type="InterPro" id="IPR050769">
    <property type="entry name" value="NAT_camello-type"/>
</dbReference>
<dbReference type="EMBL" id="CP036495">
    <property type="protein sequence ID" value="UZA68865.1"/>
    <property type="molecule type" value="Genomic_DNA"/>
</dbReference>
<evidence type="ECO:0000259" key="2">
    <source>
        <dbReference type="PROSITE" id="PS51186"/>
    </source>
</evidence>
<evidence type="ECO:0000313" key="4">
    <source>
        <dbReference type="Proteomes" id="UP001163644"/>
    </source>
</evidence>
<protein>
    <submittedName>
        <fullName evidence="3">GNAT family N-acetyltransferase</fullName>
    </submittedName>
</protein>
<dbReference type="InterPro" id="IPR000182">
    <property type="entry name" value="GNAT_dom"/>
</dbReference>
<proteinExistence type="predicted"/>
<dbReference type="Proteomes" id="UP001163644">
    <property type="component" value="Chromosome"/>
</dbReference>
<keyword evidence="1" id="KW-0808">Transferase</keyword>
<sequence>MTLTIQEVTRAEIPETIEFAMRARAEVFPMLDAAVLPTDLAAFEQVYLNGDRGKFLTARHDGKIVAAVGYLPFDHRFPQLDYVGRDTVEIVRLYVMPQFRGDGLASRLCEALWAHAEAGVIEVLYLHTHPFLPGAIRFWEKQGFSVTDVETDPVWNTTHMERVLDERQRNPEGK</sequence>